<dbReference type="EMBL" id="CP038817">
    <property type="protein sequence ID" value="QEN11724.1"/>
    <property type="molecule type" value="Genomic_DNA"/>
</dbReference>
<organism evidence="2 3">
    <name type="scientific">Haemophilus parahaemolyticus</name>
    <dbReference type="NCBI Taxonomy" id="735"/>
    <lineage>
        <taxon>Bacteria</taxon>
        <taxon>Pseudomonadati</taxon>
        <taxon>Pseudomonadota</taxon>
        <taxon>Gammaproteobacteria</taxon>
        <taxon>Pasteurellales</taxon>
        <taxon>Pasteurellaceae</taxon>
        <taxon>Haemophilus</taxon>
    </lineage>
</organism>
<evidence type="ECO:0000313" key="2">
    <source>
        <dbReference type="EMBL" id="QEN11724.1"/>
    </source>
</evidence>
<sequence length="464" mass="53032">MTSKKHQKQTLRQRIAHALTDRKILHFRYDAHLRQQVYKRLNALQKLLINRISAIGIEALPAKKLDKLLTELQTEIAKTYQETTAYTQDELSGFLSLEAAKISQLYNDEIGFDLFNDVPKERIKAIKNVAVIEGQPLEAWWNKQRADLAFKFEGIIRSGVAEGKQNGQLATEVRELMSVSRRTAETLVITAVAKVADTAHEALRDANLDILQGEEHLSTLDMRTSTVCQVRDGKRWDLDKKPIGHNIPYKRPPLHPRCRSILQLVTKSWEELGVQGMQEIPTSTRASMNGQVDERVNYESWLNSKTAEEKEQILGKGKADLWQRGVITFSDMLDQSGRALTLRELDELSNIPEAIRAIRRTHWSDEFKAKTESIYYAFAKEGIIIDYHGLSRFGDRLAKTGLSLEEAIEFVKNNKPNYIDSRNGRFVIFDEVLKVAVIQSNKDGQIISFFKKGKIEGKDEWIKI</sequence>
<evidence type="ECO:0000259" key="1">
    <source>
        <dbReference type="Pfam" id="PF04233"/>
    </source>
</evidence>
<proteinExistence type="predicted"/>
<dbReference type="InterPro" id="IPR006528">
    <property type="entry name" value="Phage_head_morphogenesis_dom"/>
</dbReference>
<dbReference type="AlphaFoldDB" id="A0AAE6JTP5"/>
<feature type="domain" description="Phage head morphogenesis" evidence="1">
    <location>
        <begin position="156"/>
        <end position="260"/>
    </location>
</feature>
<dbReference type="KEGG" id="hpaa:E5Q53_09985"/>
<gene>
    <name evidence="2" type="ORF">E5Q53_09985</name>
</gene>
<protein>
    <submittedName>
        <fullName evidence="2">Phage head morphogenesis protein</fullName>
    </submittedName>
</protein>
<dbReference type="RefSeq" id="WP_005705860.1">
    <property type="nucleotide sequence ID" value="NZ_CP038817.1"/>
</dbReference>
<reference evidence="2 3" key="1">
    <citation type="submission" date="2019-04" db="EMBL/GenBank/DDBJ databases">
        <title>Complete Genome and Methylome Analysis of Haemophilus haemolyticus NEB129.</title>
        <authorList>
            <person name="Fomenkov A."/>
            <person name="Roberts R.J."/>
            <person name="Anton B.P."/>
            <person name="Vincze T."/>
        </authorList>
    </citation>
    <scope>NUCLEOTIDE SEQUENCE [LARGE SCALE GENOMIC DNA]</scope>
    <source>
        <strain evidence="2 3">NEB129</strain>
    </source>
</reference>
<dbReference type="GeneID" id="78223420"/>
<dbReference type="Proteomes" id="UP000323974">
    <property type="component" value="Chromosome"/>
</dbReference>
<dbReference type="NCBIfam" id="TIGR01641">
    <property type="entry name" value="phageSPP1_gp7"/>
    <property type="match status" value="1"/>
</dbReference>
<accession>A0AAE6JTP5</accession>
<dbReference type="Pfam" id="PF04233">
    <property type="entry name" value="Phage_Mu_F"/>
    <property type="match status" value="1"/>
</dbReference>
<name>A0AAE6JTP5_HAEPH</name>
<evidence type="ECO:0000313" key="3">
    <source>
        <dbReference type="Proteomes" id="UP000323974"/>
    </source>
</evidence>